<dbReference type="KEGG" id="pseg:D3H65_28265"/>
<dbReference type="EMBL" id="CP032157">
    <property type="protein sequence ID" value="AXY77639.1"/>
    <property type="molecule type" value="Genomic_DNA"/>
</dbReference>
<evidence type="ECO:0000313" key="2">
    <source>
        <dbReference type="Proteomes" id="UP000263900"/>
    </source>
</evidence>
<proteinExistence type="predicted"/>
<gene>
    <name evidence="1" type="ORF">D3H65_28265</name>
</gene>
<accession>A0A3B7MWQ0</accession>
<dbReference type="AlphaFoldDB" id="A0A3B7MWQ0"/>
<dbReference type="Proteomes" id="UP000263900">
    <property type="component" value="Chromosome"/>
</dbReference>
<organism evidence="1 2">
    <name type="scientific">Paraflavitalea soli</name>
    <dbReference type="NCBI Taxonomy" id="2315862"/>
    <lineage>
        <taxon>Bacteria</taxon>
        <taxon>Pseudomonadati</taxon>
        <taxon>Bacteroidota</taxon>
        <taxon>Chitinophagia</taxon>
        <taxon>Chitinophagales</taxon>
        <taxon>Chitinophagaceae</taxon>
        <taxon>Paraflavitalea</taxon>
    </lineage>
</organism>
<keyword evidence="2" id="KW-1185">Reference proteome</keyword>
<sequence length="68" mass="8068">MKSHRPILFIYAKDVSLFTRKSDRHGANVLDKIRTHYGKKRHQPVTIAEFCDYMDLDEVEVHNILKNK</sequence>
<name>A0A3B7MWQ0_9BACT</name>
<dbReference type="OrthoDB" id="711499at2"/>
<protein>
    <submittedName>
        <fullName evidence="1">Uncharacterized protein</fullName>
    </submittedName>
</protein>
<reference evidence="1 2" key="1">
    <citation type="submission" date="2018-09" db="EMBL/GenBank/DDBJ databases">
        <title>Genome sequencing of strain 6GH32-13.</title>
        <authorList>
            <person name="Weon H.-Y."/>
            <person name="Heo J."/>
            <person name="Kwon S.-W."/>
        </authorList>
    </citation>
    <scope>NUCLEOTIDE SEQUENCE [LARGE SCALE GENOMIC DNA]</scope>
    <source>
        <strain evidence="1 2">5GH32-13</strain>
    </source>
</reference>
<dbReference type="RefSeq" id="WP_119053512.1">
    <property type="nucleotide sequence ID" value="NZ_CP032157.1"/>
</dbReference>
<evidence type="ECO:0000313" key="1">
    <source>
        <dbReference type="EMBL" id="AXY77639.1"/>
    </source>
</evidence>